<accession>G5Q0V7</accession>
<gene>
    <name evidence="2" type="ORF">LTSEMON_1449</name>
</gene>
<feature type="compositionally biased region" description="Polar residues" evidence="1">
    <location>
        <begin position="14"/>
        <end position="25"/>
    </location>
</feature>
<reference evidence="2 3" key="1">
    <citation type="journal article" date="2011" name="BMC Genomics">
        <title>Genome sequencing reveals diversification of virulence factor content and possible host adaptation in distinct subpopulations of Salmonella enterica.</title>
        <authorList>
            <person name="den Bakker H.C."/>
            <person name="Moreno Switt A.I."/>
            <person name="Govoni G."/>
            <person name="Cummings C.A."/>
            <person name="Ranieri M.L."/>
            <person name="Degoricija L."/>
            <person name="Hoelzer K."/>
            <person name="Rodriguez-Rivera L.D."/>
            <person name="Brown S."/>
            <person name="Bolchacova E."/>
            <person name="Furtado M.R."/>
            <person name="Wiedmann M."/>
        </authorList>
    </citation>
    <scope>NUCLEOTIDE SEQUENCE [LARGE SCALE GENOMIC DNA]</scope>
    <source>
        <strain evidence="2 3">S5-403</strain>
    </source>
</reference>
<dbReference type="Proteomes" id="UP000003221">
    <property type="component" value="Unassembled WGS sequence"/>
</dbReference>
<comment type="caution">
    <text evidence="2">The sequence shown here is derived from an EMBL/GenBank/DDBJ whole genome shotgun (WGS) entry which is preliminary data.</text>
</comment>
<evidence type="ECO:0000313" key="2">
    <source>
        <dbReference type="EMBL" id="EHC80881.1"/>
    </source>
</evidence>
<dbReference type="EMBL" id="AFCS01000369">
    <property type="protein sequence ID" value="EHC80881.1"/>
    <property type="molecule type" value="Genomic_DNA"/>
</dbReference>
<evidence type="ECO:0000313" key="3">
    <source>
        <dbReference type="Proteomes" id="UP000003221"/>
    </source>
</evidence>
<proteinExistence type="predicted"/>
<evidence type="ECO:0000256" key="1">
    <source>
        <dbReference type="SAM" id="MobiDB-lite"/>
    </source>
</evidence>
<protein>
    <submittedName>
        <fullName evidence="2">Uncharacterized protein</fullName>
    </submittedName>
</protein>
<name>G5Q0V7_SALMO</name>
<organism evidence="2 3">
    <name type="scientific">Salmonella enterica subsp. enterica serovar Montevideo str. S5-403</name>
    <dbReference type="NCBI Taxonomy" id="913242"/>
    <lineage>
        <taxon>Bacteria</taxon>
        <taxon>Pseudomonadati</taxon>
        <taxon>Pseudomonadota</taxon>
        <taxon>Gammaproteobacteria</taxon>
        <taxon>Enterobacterales</taxon>
        <taxon>Enterobacteriaceae</taxon>
        <taxon>Salmonella</taxon>
    </lineage>
</organism>
<dbReference type="AlphaFoldDB" id="G5Q0V7"/>
<feature type="compositionally biased region" description="Basic residues" evidence="1">
    <location>
        <begin position="1"/>
        <end position="12"/>
    </location>
</feature>
<feature type="non-terminal residue" evidence="2">
    <location>
        <position position="1"/>
    </location>
</feature>
<sequence>SPRFMAIKHRGGNKNLQRIDSSPTSGGYPACGHE</sequence>
<feature type="region of interest" description="Disordered" evidence="1">
    <location>
        <begin position="1"/>
        <end position="34"/>
    </location>
</feature>